<dbReference type="PANTHER" id="PTHR33449">
    <property type="entry name" value="NUCLEOID-ASSOCIATED PROTEIN YBAB"/>
    <property type="match status" value="1"/>
</dbReference>
<dbReference type="Proteomes" id="UP000712713">
    <property type="component" value="Unassembled WGS sequence"/>
</dbReference>
<dbReference type="InterPro" id="IPR004401">
    <property type="entry name" value="YbaB/EbfC"/>
</dbReference>
<dbReference type="HAMAP" id="MF_00274">
    <property type="entry name" value="DNA_YbaB_EbfC"/>
    <property type="match status" value="1"/>
</dbReference>
<dbReference type="NCBIfam" id="TIGR00103">
    <property type="entry name" value="DNA_YbaB_EbfC"/>
    <property type="match status" value="1"/>
</dbReference>
<comment type="function">
    <text evidence="2">Binds to DNA and alters its conformation. May be involved in regulation of gene expression, nucleoid organization and DNA protection.</text>
</comment>
<dbReference type="PIRSF" id="PIRSF004555">
    <property type="entry name" value="UCP004555"/>
    <property type="match status" value="1"/>
</dbReference>
<protein>
    <recommendedName>
        <fullName evidence="2">Nucleoid-associated protein K8V15_11810</fullName>
    </recommendedName>
</protein>
<evidence type="ECO:0000256" key="1">
    <source>
        <dbReference type="ARBA" id="ARBA00023125"/>
    </source>
</evidence>
<reference evidence="3" key="2">
    <citation type="submission" date="2021-09" db="EMBL/GenBank/DDBJ databases">
        <authorList>
            <person name="Gilroy R."/>
        </authorList>
    </citation>
    <scope>NUCLEOTIDE SEQUENCE</scope>
    <source>
        <strain evidence="3">ChiGjej3B3-7470</strain>
    </source>
</reference>
<comment type="subcellular location">
    <subcellularLocation>
        <location evidence="2">Cytoplasm</location>
        <location evidence="2">Nucleoid</location>
    </subcellularLocation>
</comment>
<dbReference type="GO" id="GO:0043590">
    <property type="term" value="C:bacterial nucleoid"/>
    <property type="evidence" value="ECO:0007669"/>
    <property type="project" value="UniProtKB-UniRule"/>
</dbReference>
<dbReference type="Pfam" id="PF02575">
    <property type="entry name" value="YbaB_DNA_bd"/>
    <property type="match status" value="1"/>
</dbReference>
<keyword evidence="1 2" id="KW-0238">DNA-binding</keyword>
<dbReference type="GO" id="GO:0005829">
    <property type="term" value="C:cytosol"/>
    <property type="evidence" value="ECO:0007669"/>
    <property type="project" value="TreeGrafter"/>
</dbReference>
<evidence type="ECO:0000313" key="4">
    <source>
        <dbReference type="Proteomes" id="UP000712713"/>
    </source>
</evidence>
<dbReference type="InterPro" id="IPR036894">
    <property type="entry name" value="YbaB-like_sf"/>
</dbReference>
<accession>A0A921JRL2</accession>
<comment type="subunit">
    <text evidence="2">Homodimer.</text>
</comment>
<sequence length="104" mass="11010">MFGDFDLNALMQQAQQMQADMERAQEEVLSKTYTASAGGDLVTVVLSGKGDLEELTIKPDAVDPDDVETLSDLIVAAYRSARAEADAAMAAAMPEMPQIPGFGG</sequence>
<dbReference type="PANTHER" id="PTHR33449:SF1">
    <property type="entry name" value="NUCLEOID-ASSOCIATED PROTEIN YBAB"/>
    <property type="match status" value="1"/>
</dbReference>
<dbReference type="SUPFAM" id="SSF82607">
    <property type="entry name" value="YbaB-like"/>
    <property type="match status" value="1"/>
</dbReference>
<evidence type="ECO:0000256" key="2">
    <source>
        <dbReference type="HAMAP-Rule" id="MF_00274"/>
    </source>
</evidence>
<name>A0A921JRL2_9ACTN</name>
<gene>
    <name evidence="3" type="ORF">K8V15_11810</name>
</gene>
<comment type="similarity">
    <text evidence="2">Belongs to the YbaB/EbfC family.</text>
</comment>
<comment type="caution">
    <text evidence="3">The sequence shown here is derived from an EMBL/GenBank/DDBJ whole genome shotgun (WGS) entry which is preliminary data.</text>
</comment>
<dbReference type="Gene3D" id="3.30.1310.10">
    <property type="entry name" value="Nucleoid-associated protein YbaB-like domain"/>
    <property type="match status" value="1"/>
</dbReference>
<keyword evidence="2" id="KW-0963">Cytoplasm</keyword>
<evidence type="ECO:0000313" key="3">
    <source>
        <dbReference type="EMBL" id="HJE52639.1"/>
    </source>
</evidence>
<dbReference type="GO" id="GO:0003677">
    <property type="term" value="F:DNA binding"/>
    <property type="evidence" value="ECO:0007669"/>
    <property type="project" value="UniProtKB-UniRule"/>
</dbReference>
<organism evidence="3 4">
    <name type="scientific">Tessaracoccus flavescens</name>
    <dbReference type="NCBI Taxonomy" id="399497"/>
    <lineage>
        <taxon>Bacteria</taxon>
        <taxon>Bacillati</taxon>
        <taxon>Actinomycetota</taxon>
        <taxon>Actinomycetes</taxon>
        <taxon>Propionibacteriales</taxon>
        <taxon>Propionibacteriaceae</taxon>
        <taxon>Tessaracoccus</taxon>
    </lineage>
</organism>
<reference evidence="3" key="1">
    <citation type="journal article" date="2021" name="PeerJ">
        <title>Extensive microbial diversity within the chicken gut microbiome revealed by metagenomics and culture.</title>
        <authorList>
            <person name="Gilroy R."/>
            <person name="Ravi A."/>
            <person name="Getino M."/>
            <person name="Pursley I."/>
            <person name="Horton D.L."/>
            <person name="Alikhan N.F."/>
            <person name="Baker D."/>
            <person name="Gharbi K."/>
            <person name="Hall N."/>
            <person name="Watson M."/>
            <person name="Adriaenssens E.M."/>
            <person name="Foster-Nyarko E."/>
            <person name="Jarju S."/>
            <person name="Secka A."/>
            <person name="Antonio M."/>
            <person name="Oren A."/>
            <person name="Chaudhuri R.R."/>
            <person name="La Ragione R."/>
            <person name="Hildebrand F."/>
            <person name="Pallen M.J."/>
        </authorList>
    </citation>
    <scope>NUCLEOTIDE SEQUENCE</scope>
    <source>
        <strain evidence="3">ChiGjej3B3-7470</strain>
    </source>
</reference>
<dbReference type="EMBL" id="DYZF01000294">
    <property type="protein sequence ID" value="HJE52639.1"/>
    <property type="molecule type" value="Genomic_DNA"/>
</dbReference>
<proteinExistence type="inferred from homology"/>
<dbReference type="AlphaFoldDB" id="A0A921JRL2"/>